<organism evidence="7 8">
    <name type="scientific">Methanobrevibacter millerae</name>
    <dbReference type="NCBI Taxonomy" id="230361"/>
    <lineage>
        <taxon>Archaea</taxon>
        <taxon>Methanobacteriati</taxon>
        <taxon>Methanobacteriota</taxon>
        <taxon>Methanomada group</taxon>
        <taxon>Methanobacteria</taxon>
        <taxon>Methanobacteriales</taxon>
        <taxon>Methanobacteriaceae</taxon>
        <taxon>Methanobrevibacter</taxon>
    </lineage>
</organism>
<evidence type="ECO:0000256" key="3">
    <source>
        <dbReference type="ARBA" id="ARBA00023002"/>
    </source>
</evidence>
<accession>A0A1G5VD23</accession>
<dbReference type="NCBIfam" id="TIGR01470">
    <property type="entry name" value="cysG_Nterm"/>
    <property type="match status" value="1"/>
</dbReference>
<dbReference type="GO" id="GO:0019354">
    <property type="term" value="P:siroheme biosynthetic process"/>
    <property type="evidence" value="ECO:0007669"/>
    <property type="project" value="UniProtKB-UniPathway"/>
</dbReference>
<dbReference type="SUPFAM" id="SSF75615">
    <property type="entry name" value="Siroheme synthase middle domains-like"/>
    <property type="match status" value="1"/>
</dbReference>
<evidence type="ECO:0000256" key="2">
    <source>
        <dbReference type="ARBA" id="ARBA00012400"/>
    </source>
</evidence>
<dbReference type="InterPro" id="IPR036291">
    <property type="entry name" value="NAD(P)-bd_dom_sf"/>
</dbReference>
<dbReference type="InterPro" id="IPR028161">
    <property type="entry name" value="Met8-like"/>
</dbReference>
<dbReference type="PANTHER" id="PTHR35330:SF1">
    <property type="entry name" value="SIROHEME BIOSYNTHESIS PROTEIN MET8"/>
    <property type="match status" value="1"/>
</dbReference>
<sequence length="209" mass="23592">MDWTALYLKTSGLKVFILGTGEVATRRANRFLDHGAIVRMAGSSMDDDLKGKGAFLHSTDEADELVKWADLVVVASGDKELCDHVSRISEDKLVNRADLPYDGDIIVPTSFSIGDVEISIFTGGKSPLMARQLRKKIQAIITEEDIAEIELQDYSRSLLKEKLPDQKDRRDYLYKIFEDEDIKELIKSGEIDRAKAVIYESIERDFDDT</sequence>
<evidence type="ECO:0000256" key="4">
    <source>
        <dbReference type="ARBA" id="ARBA00023027"/>
    </source>
</evidence>
<keyword evidence="4" id="KW-0520">NAD</keyword>
<keyword evidence="3" id="KW-0560">Oxidoreductase</keyword>
<dbReference type="InterPro" id="IPR006367">
    <property type="entry name" value="Sirohaem_synthase_N"/>
</dbReference>
<evidence type="ECO:0000256" key="1">
    <source>
        <dbReference type="ARBA" id="ARBA00005010"/>
    </source>
</evidence>
<proteinExistence type="predicted"/>
<gene>
    <name evidence="7" type="ORF">SAMN02910315_00487</name>
</gene>
<comment type="pathway">
    <text evidence="1">Porphyrin-containing compound metabolism; siroheme biosynthesis; sirohydrochlorin from precorrin-2: step 1/1.</text>
</comment>
<dbReference type="EC" id="1.3.1.76" evidence="2"/>
<reference evidence="7 8" key="1">
    <citation type="submission" date="2016-10" db="EMBL/GenBank/DDBJ databases">
        <authorList>
            <person name="Varghese N."/>
            <person name="Submissions S."/>
        </authorList>
    </citation>
    <scope>NUCLEOTIDE SEQUENCE [LARGE SCALE GENOMIC DNA]</scope>
    <source>
        <strain evidence="7 8">DSM 16643</strain>
    </source>
</reference>
<dbReference type="SUPFAM" id="SSF51735">
    <property type="entry name" value="NAD(P)-binding Rossmann-fold domains"/>
    <property type="match status" value="1"/>
</dbReference>
<comment type="catalytic activity">
    <reaction evidence="6">
        <text>precorrin-2 + NAD(+) = sirohydrochlorin + NADH + 2 H(+)</text>
        <dbReference type="Rhea" id="RHEA:15613"/>
        <dbReference type="ChEBI" id="CHEBI:15378"/>
        <dbReference type="ChEBI" id="CHEBI:57540"/>
        <dbReference type="ChEBI" id="CHEBI:57945"/>
        <dbReference type="ChEBI" id="CHEBI:58351"/>
        <dbReference type="ChEBI" id="CHEBI:58827"/>
        <dbReference type="EC" id="1.3.1.76"/>
    </reaction>
</comment>
<dbReference type="Gene3D" id="3.30.160.110">
    <property type="entry name" value="Siroheme synthase, domain 2"/>
    <property type="match status" value="1"/>
</dbReference>
<evidence type="ECO:0000313" key="8">
    <source>
        <dbReference type="Proteomes" id="UP000323439"/>
    </source>
</evidence>
<keyword evidence="8" id="KW-1185">Reference proteome</keyword>
<name>A0A1G5VD23_9EURY</name>
<dbReference type="GO" id="GO:0043115">
    <property type="term" value="F:precorrin-2 dehydrogenase activity"/>
    <property type="evidence" value="ECO:0007669"/>
    <property type="project" value="UniProtKB-EC"/>
</dbReference>
<evidence type="ECO:0000256" key="5">
    <source>
        <dbReference type="ARBA" id="ARBA00023244"/>
    </source>
</evidence>
<dbReference type="Pfam" id="PF13241">
    <property type="entry name" value="NAD_binding_7"/>
    <property type="match status" value="1"/>
</dbReference>
<dbReference type="OrthoDB" id="10510at2157"/>
<evidence type="ECO:0000313" key="7">
    <source>
        <dbReference type="EMBL" id="SDA42935.1"/>
    </source>
</evidence>
<dbReference type="GO" id="GO:0004325">
    <property type="term" value="F:ferrochelatase activity"/>
    <property type="evidence" value="ECO:0007669"/>
    <property type="project" value="InterPro"/>
</dbReference>
<protein>
    <recommendedName>
        <fullName evidence="2">precorrin-2 dehydrogenase</fullName>
        <ecNumber evidence="2">1.3.1.76</ecNumber>
    </recommendedName>
</protein>
<dbReference type="RefSeq" id="WP_149731127.1">
    <property type="nucleotide sequence ID" value="NZ_FMXB01000003.1"/>
</dbReference>
<dbReference type="PANTHER" id="PTHR35330">
    <property type="entry name" value="SIROHEME BIOSYNTHESIS PROTEIN MET8"/>
    <property type="match status" value="1"/>
</dbReference>
<dbReference type="AlphaFoldDB" id="A0A1G5VD23"/>
<keyword evidence="5" id="KW-0627">Porphyrin biosynthesis</keyword>
<dbReference type="EMBL" id="FMXB01000003">
    <property type="protein sequence ID" value="SDA42935.1"/>
    <property type="molecule type" value="Genomic_DNA"/>
</dbReference>
<dbReference type="Proteomes" id="UP000323439">
    <property type="component" value="Unassembled WGS sequence"/>
</dbReference>
<evidence type="ECO:0000256" key="6">
    <source>
        <dbReference type="ARBA" id="ARBA00047561"/>
    </source>
</evidence>
<dbReference type="Gene3D" id="3.40.50.720">
    <property type="entry name" value="NAD(P)-binding Rossmann-like Domain"/>
    <property type="match status" value="1"/>
</dbReference>
<dbReference type="UniPathway" id="UPA00262">
    <property type="reaction ID" value="UER00222"/>
</dbReference>